<evidence type="ECO:0000313" key="4">
    <source>
        <dbReference type="EMBL" id="URI07872.1"/>
    </source>
</evidence>
<dbReference type="Pfam" id="PF13751">
    <property type="entry name" value="DDE_Tnp_1_6"/>
    <property type="match status" value="1"/>
</dbReference>
<dbReference type="PANTHER" id="PTHR33803">
    <property type="entry name" value="IS1478 TRANSPOSASE"/>
    <property type="match status" value="1"/>
</dbReference>
<dbReference type="InterPro" id="IPR025668">
    <property type="entry name" value="Tnp_DDE_dom"/>
</dbReference>
<dbReference type="InterPro" id="IPR008490">
    <property type="entry name" value="Transposase_InsH_N"/>
</dbReference>
<keyword evidence="1" id="KW-1133">Transmembrane helix</keyword>
<dbReference type="Proteomes" id="UP001056201">
    <property type="component" value="Chromosome 1"/>
</dbReference>
<dbReference type="EMBL" id="CP097635">
    <property type="protein sequence ID" value="URI07872.1"/>
    <property type="molecule type" value="Genomic_DNA"/>
</dbReference>
<accession>A0ABY4S929</accession>
<evidence type="ECO:0000313" key="7">
    <source>
        <dbReference type="EMBL" id="URI11617.1"/>
    </source>
</evidence>
<dbReference type="PANTHER" id="PTHR33803:SF3">
    <property type="entry name" value="BLL1974 PROTEIN"/>
    <property type="match status" value="1"/>
</dbReference>
<dbReference type="Proteomes" id="UP001056201">
    <property type="component" value="Chromosome 2"/>
</dbReference>
<feature type="domain" description="Transposase DDE" evidence="3">
    <location>
        <begin position="388"/>
        <end position="439"/>
    </location>
</feature>
<name>A0ABY4S929_AQUTE</name>
<dbReference type="RefSeq" id="WP_250196100.1">
    <property type="nucleotide sequence ID" value="NZ_CP097635.1"/>
</dbReference>
<dbReference type="InterPro" id="IPR047710">
    <property type="entry name" value="Transpos_IS5-like"/>
</dbReference>
<dbReference type="EMBL" id="CP097636">
    <property type="protein sequence ID" value="URI09145.1"/>
    <property type="molecule type" value="Genomic_DNA"/>
</dbReference>
<keyword evidence="8" id="KW-1185">Reference proteome</keyword>
<evidence type="ECO:0000313" key="5">
    <source>
        <dbReference type="EMBL" id="URI07904.1"/>
    </source>
</evidence>
<evidence type="ECO:0000313" key="6">
    <source>
        <dbReference type="EMBL" id="URI09145.1"/>
    </source>
</evidence>
<gene>
    <name evidence="4" type="ORF">MW290_04595</name>
    <name evidence="5" type="ORF">MW290_04785</name>
    <name evidence="7" type="ORF">MW290_22015</name>
    <name evidence="6" type="ORF">MW290_26630</name>
</gene>
<dbReference type="NCBIfam" id="NF033578">
    <property type="entry name" value="transpos_IS5_1"/>
    <property type="match status" value="1"/>
</dbReference>
<evidence type="ECO:0000259" key="2">
    <source>
        <dbReference type="Pfam" id="PF05598"/>
    </source>
</evidence>
<dbReference type="EMBL" id="CP097635">
    <property type="protein sequence ID" value="URI07904.1"/>
    <property type="molecule type" value="Genomic_DNA"/>
</dbReference>
<keyword evidence="1" id="KW-0472">Membrane</keyword>
<dbReference type="EMBL" id="CP097636">
    <property type="protein sequence ID" value="URI11617.1"/>
    <property type="molecule type" value="Genomic_DNA"/>
</dbReference>
<feature type="domain" description="Transposase InsH N-terminal" evidence="2">
    <location>
        <begin position="69"/>
        <end position="133"/>
    </location>
</feature>
<proteinExistence type="predicted"/>
<protein>
    <submittedName>
        <fullName evidence="6">IS5 family transposase</fullName>
    </submittedName>
</protein>
<dbReference type="Pfam" id="PF05598">
    <property type="entry name" value="DUF772"/>
    <property type="match status" value="1"/>
</dbReference>
<sequence length="482" mass="53716">MATDDFFRARLDQMIDLRHALAVLATRMPWAQIEASLAPVFAHRDRKGRPVEGSDLFGPSLAVAGAGVSNAGRPRLPIRLMVALLYLKHAYNESDESVVVRWSQDVYFQFFSGQVYFEPRLPCDPAQISRFRRVLGEAGVEQLLKTTIEAAVAMGAVKKTEFERVIVDSTVQSKAIAHPTDSRLLELAREKIARLAKRAGIQLKQTHQHEGQTLRRRAGGYAHAKQFKRLRAVLKRQRTILGRLLREVRRKMGGLADETRASLDTWVERAERIHRQRPKDKNKLYALHAPEAECIGKGKARQPYEFGVKVSLAVTHQHGLMVGARSFPGNPYDGHTLAAQIEQTTNLLQDIGVKPTAAIVDLGYRGVDKDVAPVEVIHRGKFKSLSPRQRTWLKRRQAIEPLIGHTKADHRMDRCWLKGAEGDALHAVLCAAGFNIRWLLRAIARLGLGGVLLALSAMALYAAAMAEVLRHPVSCAEVALEP</sequence>
<organism evidence="6 8">
    <name type="scientific">Aquincola tertiaricarbonis</name>
    <dbReference type="NCBI Taxonomy" id="391953"/>
    <lineage>
        <taxon>Bacteria</taxon>
        <taxon>Pseudomonadati</taxon>
        <taxon>Pseudomonadota</taxon>
        <taxon>Betaproteobacteria</taxon>
        <taxon>Burkholderiales</taxon>
        <taxon>Sphaerotilaceae</taxon>
        <taxon>Aquincola</taxon>
    </lineage>
</organism>
<reference evidence="6" key="1">
    <citation type="submission" date="2022-05" db="EMBL/GenBank/DDBJ databases">
        <title>An RpoN-dependent PEP-CTERM gene is involved in floc formation of an Aquincola tertiaricarbonis strain.</title>
        <authorList>
            <person name="Qiu D."/>
            <person name="Xia M."/>
        </authorList>
    </citation>
    <scope>NUCLEOTIDE SEQUENCE</scope>
    <source>
        <strain evidence="6">RN12</strain>
    </source>
</reference>
<evidence type="ECO:0000259" key="3">
    <source>
        <dbReference type="Pfam" id="PF13751"/>
    </source>
</evidence>
<evidence type="ECO:0000256" key="1">
    <source>
        <dbReference type="SAM" id="Phobius"/>
    </source>
</evidence>
<keyword evidence="1" id="KW-0812">Transmembrane</keyword>
<feature type="transmembrane region" description="Helical" evidence="1">
    <location>
        <begin position="443"/>
        <end position="464"/>
    </location>
</feature>
<evidence type="ECO:0000313" key="8">
    <source>
        <dbReference type="Proteomes" id="UP001056201"/>
    </source>
</evidence>